<dbReference type="Proteomes" id="UP000751190">
    <property type="component" value="Unassembled WGS sequence"/>
</dbReference>
<name>A0A8J6CCP0_DIALT</name>
<dbReference type="SUPFAM" id="SSF53474">
    <property type="entry name" value="alpha/beta-Hydrolases"/>
    <property type="match status" value="1"/>
</dbReference>
<protein>
    <recommendedName>
        <fullName evidence="1">Peptidase S9 prolyl oligopeptidase catalytic domain-containing protein</fullName>
    </recommendedName>
</protein>
<evidence type="ECO:0000313" key="3">
    <source>
        <dbReference type="Proteomes" id="UP000751190"/>
    </source>
</evidence>
<gene>
    <name evidence="2" type="ORF">KFE25_012368</name>
</gene>
<reference evidence="2" key="1">
    <citation type="submission" date="2021-05" db="EMBL/GenBank/DDBJ databases">
        <title>The genome of the haptophyte Pavlova lutheri (Diacronema luteri, Pavlovales) - a model for lipid biosynthesis in eukaryotic algae.</title>
        <authorList>
            <person name="Hulatt C.J."/>
            <person name="Posewitz M.C."/>
        </authorList>
    </citation>
    <scope>NUCLEOTIDE SEQUENCE</scope>
    <source>
        <strain evidence="2">NIVA-4/92</strain>
    </source>
</reference>
<sequence length="273" mass="29771">MGAVQSIVNQAAFPRPPRSFSESDLLRRSDLVWLKTSRGQQLPAIYRRLSLPGAPTPRFTVIYSHGNAEDVGLSLEYIDFVSRVLEVDVLSYEYIGYSVADGEPSETGVYESAQAAWDFLGTRCGLEPASIVLFGRSLGSAPTIHLASRQADVAGCILQSPLASGVRVLSGVGASLLLKPFDPFQNYAKVGRVMCPTVIMHGMDDDVVPFWNGQSLHDALERRGLAFEPLWVSGRGHNNMPEQQCLAHAKRFLNALPPPPPPLRTPSIASTER</sequence>
<dbReference type="Pfam" id="PF00326">
    <property type="entry name" value="Peptidase_S9"/>
    <property type="match status" value="1"/>
</dbReference>
<dbReference type="GO" id="GO:0008236">
    <property type="term" value="F:serine-type peptidase activity"/>
    <property type="evidence" value="ECO:0007669"/>
    <property type="project" value="InterPro"/>
</dbReference>
<dbReference type="OrthoDB" id="446723at2759"/>
<dbReference type="InterPro" id="IPR001375">
    <property type="entry name" value="Peptidase_S9_cat"/>
</dbReference>
<organism evidence="2 3">
    <name type="scientific">Diacronema lutheri</name>
    <name type="common">Unicellular marine alga</name>
    <name type="synonym">Monochrysis lutheri</name>
    <dbReference type="NCBI Taxonomy" id="2081491"/>
    <lineage>
        <taxon>Eukaryota</taxon>
        <taxon>Haptista</taxon>
        <taxon>Haptophyta</taxon>
        <taxon>Pavlovophyceae</taxon>
        <taxon>Pavlovales</taxon>
        <taxon>Pavlovaceae</taxon>
        <taxon>Diacronema</taxon>
    </lineage>
</organism>
<keyword evidence="3" id="KW-1185">Reference proteome</keyword>
<dbReference type="InterPro" id="IPR029058">
    <property type="entry name" value="AB_hydrolase_fold"/>
</dbReference>
<dbReference type="EMBL" id="JAGTXO010000011">
    <property type="protein sequence ID" value="KAG8465005.1"/>
    <property type="molecule type" value="Genomic_DNA"/>
</dbReference>
<dbReference type="OMA" id="HLRLNIM"/>
<dbReference type="PANTHER" id="PTHR12277">
    <property type="entry name" value="ALPHA/BETA HYDROLASE DOMAIN-CONTAINING PROTEIN"/>
    <property type="match status" value="1"/>
</dbReference>
<dbReference type="AlphaFoldDB" id="A0A8J6CCP0"/>
<evidence type="ECO:0000259" key="1">
    <source>
        <dbReference type="Pfam" id="PF00326"/>
    </source>
</evidence>
<dbReference type="PANTHER" id="PTHR12277:SF81">
    <property type="entry name" value="PROTEIN ABHD13"/>
    <property type="match status" value="1"/>
</dbReference>
<dbReference type="Gene3D" id="3.40.50.1820">
    <property type="entry name" value="alpha/beta hydrolase"/>
    <property type="match status" value="1"/>
</dbReference>
<evidence type="ECO:0000313" key="2">
    <source>
        <dbReference type="EMBL" id="KAG8465005.1"/>
    </source>
</evidence>
<proteinExistence type="predicted"/>
<feature type="domain" description="Peptidase S9 prolyl oligopeptidase catalytic" evidence="1">
    <location>
        <begin position="182"/>
        <end position="240"/>
    </location>
</feature>
<accession>A0A8J6CCP0</accession>
<comment type="caution">
    <text evidence="2">The sequence shown here is derived from an EMBL/GenBank/DDBJ whole genome shotgun (WGS) entry which is preliminary data.</text>
</comment>
<dbReference type="GO" id="GO:0006508">
    <property type="term" value="P:proteolysis"/>
    <property type="evidence" value="ECO:0007669"/>
    <property type="project" value="InterPro"/>
</dbReference>